<dbReference type="EMBL" id="JZRZ01000025">
    <property type="protein sequence ID" value="KKD56965.1"/>
    <property type="molecule type" value="Genomic_DNA"/>
</dbReference>
<feature type="compositionally biased region" description="Low complexity" evidence="1">
    <location>
        <begin position="37"/>
        <end position="49"/>
    </location>
</feature>
<reference evidence="2 3" key="1">
    <citation type="submission" date="2015-03" db="EMBL/GenBank/DDBJ databases">
        <title>Draft genome of Stenotrophomonas maltophila isolated from urine specimen.</title>
        <authorList>
            <person name="Murugan N."/>
            <person name="Malathi J."/>
            <person name="Umashankar V."/>
            <person name="Madhavan H."/>
        </authorList>
    </citation>
    <scope>NUCLEOTIDE SEQUENCE [LARGE SCALE GENOMIC DNA]</scope>
    <source>
        <strain evidence="2 3">JMNMN1</strain>
    </source>
</reference>
<protein>
    <submittedName>
        <fullName evidence="2">Uncharacterized protein</fullName>
    </submittedName>
</protein>
<organism evidence="2 3">
    <name type="scientific">Stenotrophomonas maltophilia</name>
    <name type="common">Pseudomonas maltophilia</name>
    <name type="synonym">Xanthomonas maltophilia</name>
    <dbReference type="NCBI Taxonomy" id="40324"/>
    <lineage>
        <taxon>Bacteria</taxon>
        <taxon>Pseudomonadati</taxon>
        <taxon>Pseudomonadota</taxon>
        <taxon>Gammaproteobacteria</taxon>
        <taxon>Lysobacterales</taxon>
        <taxon>Lysobacteraceae</taxon>
        <taxon>Stenotrophomonas</taxon>
        <taxon>Stenotrophomonas maltophilia group</taxon>
    </lineage>
</organism>
<feature type="region of interest" description="Disordered" evidence="1">
    <location>
        <begin position="35"/>
        <end position="70"/>
    </location>
</feature>
<proteinExistence type="predicted"/>
<comment type="caution">
    <text evidence="2">The sequence shown here is derived from an EMBL/GenBank/DDBJ whole genome shotgun (WGS) entry which is preliminary data.</text>
</comment>
<accession>A0A0F5ZPP9</accession>
<sequence length="87" mass="9360">MDQRSTPTPTVLTHRMGRVARRSIDLDHLESALVTPQSGQVQVSGMSSQRVPGSIPSSGKPSASLYRKPQTTHIQVRRVVGLASLIG</sequence>
<evidence type="ECO:0000313" key="2">
    <source>
        <dbReference type="EMBL" id="KKD56965.1"/>
    </source>
</evidence>
<dbReference type="PATRIC" id="fig|40324.63.peg.6000"/>
<evidence type="ECO:0000256" key="1">
    <source>
        <dbReference type="SAM" id="MobiDB-lite"/>
    </source>
</evidence>
<gene>
    <name evidence="2" type="ORF">VM57_16170</name>
</gene>
<evidence type="ECO:0000313" key="3">
    <source>
        <dbReference type="Proteomes" id="UP000243478"/>
    </source>
</evidence>
<dbReference type="AlphaFoldDB" id="A0A0F5ZPP9"/>
<name>A0A0F5ZPP9_STEMA</name>
<dbReference type="Proteomes" id="UP000243478">
    <property type="component" value="Unassembled WGS sequence"/>
</dbReference>